<comment type="caution">
    <text evidence="1">The sequence shown here is derived from an EMBL/GenBank/DDBJ whole genome shotgun (WGS) entry which is preliminary data.</text>
</comment>
<evidence type="ECO:0000313" key="1">
    <source>
        <dbReference type="EMBL" id="EUA78625.1"/>
    </source>
</evidence>
<dbReference type="PATRIC" id="fig|1299334.3.peg.157"/>
<name>X8EFJ9_MYCXE</name>
<protein>
    <submittedName>
        <fullName evidence="1">Integral membrane domain protein</fullName>
    </submittedName>
</protein>
<accession>X8EFJ9</accession>
<organism evidence="1">
    <name type="scientific">Mycobacterium xenopi 4042</name>
    <dbReference type="NCBI Taxonomy" id="1299334"/>
    <lineage>
        <taxon>Bacteria</taxon>
        <taxon>Bacillati</taxon>
        <taxon>Actinomycetota</taxon>
        <taxon>Actinomycetes</taxon>
        <taxon>Mycobacteriales</taxon>
        <taxon>Mycobacteriaceae</taxon>
        <taxon>Mycobacterium</taxon>
    </lineage>
</organism>
<dbReference type="EMBL" id="JAOB01000004">
    <property type="protein sequence ID" value="EUA78625.1"/>
    <property type="molecule type" value="Genomic_DNA"/>
</dbReference>
<gene>
    <name evidence="1" type="ORF">I553_2915</name>
</gene>
<dbReference type="AlphaFoldDB" id="X8EFJ9"/>
<sequence>MSQAATAFNDVTYGERPGTPAAYRLVADLDEHLQSHGAQAR</sequence>
<reference evidence="1" key="1">
    <citation type="submission" date="2014-01" db="EMBL/GenBank/DDBJ databases">
        <authorList>
            <person name="Brown-Elliot B."/>
            <person name="Wallace R."/>
            <person name="Lenaerts A."/>
            <person name="Ordway D."/>
            <person name="DeGroote M.A."/>
            <person name="Parker T."/>
            <person name="Sizemore C."/>
            <person name="Tallon L.J."/>
            <person name="Sadzewicz L.K."/>
            <person name="Sengamalay N."/>
            <person name="Fraser C.M."/>
            <person name="Hine E."/>
            <person name="Shefchek K.A."/>
            <person name="Das S.P."/>
            <person name="Tettelin H."/>
        </authorList>
    </citation>
    <scope>NUCLEOTIDE SEQUENCE [LARGE SCALE GENOMIC DNA]</scope>
    <source>
        <strain evidence="1">4042</strain>
    </source>
</reference>
<proteinExistence type="predicted"/>